<dbReference type="SMART" id="SM00353">
    <property type="entry name" value="HLH"/>
    <property type="match status" value="1"/>
</dbReference>
<dbReference type="GO" id="GO:0003700">
    <property type="term" value="F:DNA-binding transcription factor activity"/>
    <property type="evidence" value="ECO:0007669"/>
    <property type="project" value="TreeGrafter"/>
</dbReference>
<dbReference type="PROSITE" id="PS50888">
    <property type="entry name" value="BHLH"/>
    <property type="match status" value="1"/>
</dbReference>
<feature type="region of interest" description="Disordered" evidence="6">
    <location>
        <begin position="217"/>
        <end position="279"/>
    </location>
</feature>
<dbReference type="OrthoDB" id="8964853at2759"/>
<dbReference type="Proteomes" id="UP000239560">
    <property type="component" value="Unassembled WGS sequence"/>
</dbReference>
<feature type="compositionally biased region" description="Basic and acidic residues" evidence="6">
    <location>
        <begin position="86"/>
        <end position="102"/>
    </location>
</feature>
<feature type="region of interest" description="Disordered" evidence="6">
    <location>
        <begin position="56"/>
        <end position="102"/>
    </location>
</feature>
<evidence type="ECO:0000256" key="3">
    <source>
        <dbReference type="ARBA" id="ARBA00023159"/>
    </source>
</evidence>
<dbReference type="SUPFAM" id="SSF47459">
    <property type="entry name" value="HLH, helix-loop-helix DNA-binding domain"/>
    <property type="match status" value="1"/>
</dbReference>
<dbReference type="PANTHER" id="PTHR10328">
    <property type="entry name" value="PROTEIN MAX MYC-ASSOCIATED FACTOR X"/>
    <property type="match status" value="1"/>
</dbReference>
<feature type="compositionally biased region" description="Low complexity" evidence="6">
    <location>
        <begin position="56"/>
        <end position="65"/>
    </location>
</feature>
<dbReference type="GO" id="GO:0090575">
    <property type="term" value="C:RNA polymerase II transcription regulator complex"/>
    <property type="evidence" value="ECO:0007669"/>
    <property type="project" value="TreeGrafter"/>
</dbReference>
<feature type="region of interest" description="Disordered" evidence="6">
    <location>
        <begin position="1"/>
        <end position="23"/>
    </location>
</feature>
<evidence type="ECO:0000256" key="4">
    <source>
        <dbReference type="ARBA" id="ARBA00023163"/>
    </source>
</evidence>
<dbReference type="GO" id="GO:0045944">
    <property type="term" value="P:positive regulation of transcription by RNA polymerase II"/>
    <property type="evidence" value="ECO:0007669"/>
    <property type="project" value="TreeGrafter"/>
</dbReference>
<sequence>MTAPQDHPYGFSPSAASAEFDDQFDPLQFDDDEYALDGDDADDCFGALGGSFATSASASSVASSQAGGGGGVGSKKARANNRKGPHNADKRATHNAVERKRRESLNTRFLDLAKALPTMQHIKRPSKAVIVTKALDYVYDSLLRERALVEENNQLRVEVDALRAKLGLPSLPPPKPLPECRPATQSTLRRSKKVLMAGSARKEEPVPVAAAVAVKQEPASTSASGNLPTPPTASPSTPPIPSPASYAPALSASPSAASIPFDSTQTTQTTHQAPTFPPSLFANTAVPTSAADLTSPLDAAAMYAATGHSIHSPVSAPAVMNQSNPFFVGPAHPPAPPPALHGLYAPHAQAQMMPPQYQLFFALQQQQQAQAQAQAQAWNIHQQQFAASAWGAGADSPTNTSVSSSSPASSTMFASAVPASFAVDGLAF</sequence>
<dbReference type="GO" id="GO:0003677">
    <property type="term" value="F:DNA binding"/>
    <property type="evidence" value="ECO:0007669"/>
    <property type="project" value="UniProtKB-KW"/>
</dbReference>
<protein>
    <recommendedName>
        <fullName evidence="7">BHLH domain-containing protein</fullName>
    </recommendedName>
</protein>
<proteinExistence type="predicted"/>
<feature type="compositionally biased region" description="Low complexity" evidence="6">
    <location>
        <begin position="243"/>
        <end position="274"/>
    </location>
</feature>
<feature type="compositionally biased region" description="Pro residues" evidence="6">
    <location>
        <begin position="228"/>
        <end position="242"/>
    </location>
</feature>
<dbReference type="InterPro" id="IPR011598">
    <property type="entry name" value="bHLH_dom"/>
</dbReference>
<comment type="caution">
    <text evidence="8">The sequence shown here is derived from an EMBL/GenBank/DDBJ whole genome shotgun (WGS) entry which is preliminary data.</text>
</comment>
<evidence type="ECO:0000256" key="6">
    <source>
        <dbReference type="SAM" id="MobiDB-lite"/>
    </source>
</evidence>
<keyword evidence="4" id="KW-0804">Transcription</keyword>
<dbReference type="GO" id="GO:0046983">
    <property type="term" value="F:protein dimerization activity"/>
    <property type="evidence" value="ECO:0007669"/>
    <property type="project" value="InterPro"/>
</dbReference>
<dbReference type="Gene3D" id="4.10.280.10">
    <property type="entry name" value="Helix-loop-helix DNA-binding domain"/>
    <property type="match status" value="1"/>
</dbReference>
<dbReference type="EMBL" id="LCTV02000008">
    <property type="protein sequence ID" value="PRQ73137.1"/>
    <property type="molecule type" value="Genomic_DNA"/>
</dbReference>
<evidence type="ECO:0000313" key="8">
    <source>
        <dbReference type="EMBL" id="PRQ73137.1"/>
    </source>
</evidence>
<keyword evidence="2" id="KW-0238">DNA-binding</keyword>
<organism evidence="8 9">
    <name type="scientific">Rhodotorula toruloides</name>
    <name type="common">Yeast</name>
    <name type="synonym">Rhodosporidium toruloides</name>
    <dbReference type="NCBI Taxonomy" id="5286"/>
    <lineage>
        <taxon>Eukaryota</taxon>
        <taxon>Fungi</taxon>
        <taxon>Dikarya</taxon>
        <taxon>Basidiomycota</taxon>
        <taxon>Pucciniomycotina</taxon>
        <taxon>Microbotryomycetes</taxon>
        <taxon>Sporidiobolales</taxon>
        <taxon>Sporidiobolaceae</taxon>
        <taxon>Rhodotorula</taxon>
    </lineage>
</organism>
<dbReference type="PANTHER" id="PTHR10328:SF3">
    <property type="entry name" value="PROTEIN MAX"/>
    <property type="match status" value="1"/>
</dbReference>
<keyword evidence="3" id="KW-0010">Activator</keyword>
<feature type="domain" description="BHLH" evidence="7">
    <location>
        <begin position="89"/>
        <end position="141"/>
    </location>
</feature>
<evidence type="ECO:0000256" key="1">
    <source>
        <dbReference type="ARBA" id="ARBA00023015"/>
    </source>
</evidence>
<evidence type="ECO:0000259" key="7">
    <source>
        <dbReference type="PROSITE" id="PS50888"/>
    </source>
</evidence>
<dbReference type="Pfam" id="PF00010">
    <property type="entry name" value="HLH"/>
    <property type="match status" value="1"/>
</dbReference>
<accession>A0A2T0A550</accession>
<dbReference type="InterPro" id="IPR036638">
    <property type="entry name" value="HLH_DNA-bd_sf"/>
</dbReference>
<keyword evidence="1" id="KW-0805">Transcription regulation</keyword>
<evidence type="ECO:0000256" key="5">
    <source>
        <dbReference type="ARBA" id="ARBA00023242"/>
    </source>
</evidence>
<keyword evidence="5" id="KW-0539">Nucleus</keyword>
<name>A0A2T0A550_RHOTO</name>
<evidence type="ECO:0000313" key="9">
    <source>
        <dbReference type="Proteomes" id="UP000239560"/>
    </source>
</evidence>
<gene>
    <name evidence="8" type="ORF">AAT19DRAFT_15890</name>
</gene>
<evidence type="ECO:0000256" key="2">
    <source>
        <dbReference type="ARBA" id="ARBA00023125"/>
    </source>
</evidence>
<dbReference type="AlphaFoldDB" id="A0A2T0A550"/>
<reference evidence="8 9" key="1">
    <citation type="journal article" date="2018" name="Elife">
        <title>Functional genomics of lipid metabolism in the oleaginous yeast Rhodosporidium toruloides.</title>
        <authorList>
            <person name="Coradetti S.T."/>
            <person name="Pinel D."/>
            <person name="Geiselman G."/>
            <person name="Ito M."/>
            <person name="Mondo S."/>
            <person name="Reilly M.C."/>
            <person name="Cheng Y.F."/>
            <person name="Bauer S."/>
            <person name="Grigoriev I."/>
            <person name="Gladden J.M."/>
            <person name="Simmons B.A."/>
            <person name="Brem R."/>
            <person name="Arkin A.P."/>
            <person name="Skerker J.M."/>
        </authorList>
    </citation>
    <scope>NUCLEOTIDE SEQUENCE [LARGE SCALE GENOMIC DNA]</scope>
    <source>
        <strain evidence="8 9">NBRC 0880</strain>
    </source>
</reference>
<feature type="compositionally biased region" description="Basic residues" evidence="6">
    <location>
        <begin position="75"/>
        <end position="85"/>
    </location>
</feature>